<evidence type="ECO:0000259" key="1">
    <source>
        <dbReference type="Pfam" id="PF12728"/>
    </source>
</evidence>
<dbReference type="Pfam" id="PF12728">
    <property type="entry name" value="HTH_17"/>
    <property type="match status" value="1"/>
</dbReference>
<proteinExistence type="predicted"/>
<dbReference type="InterPro" id="IPR010093">
    <property type="entry name" value="SinI_DNA-bd"/>
</dbReference>
<dbReference type="InterPro" id="IPR041657">
    <property type="entry name" value="HTH_17"/>
</dbReference>
<dbReference type="Proteomes" id="UP000245166">
    <property type="component" value="Unassembled WGS sequence"/>
</dbReference>
<dbReference type="RefSeq" id="WP_109230528.1">
    <property type="nucleotide sequence ID" value="NZ_PYHR01000002.1"/>
</dbReference>
<evidence type="ECO:0000313" key="3">
    <source>
        <dbReference type="Proteomes" id="UP000245166"/>
    </source>
</evidence>
<sequence>MPERMLTLADVAEILDITVPTARALVRQGEIQGFQVGGRGMWRVESKELDAYVEREKAAAASRRSSLQRD</sequence>
<dbReference type="GO" id="GO:0003677">
    <property type="term" value="F:DNA binding"/>
    <property type="evidence" value="ECO:0007669"/>
    <property type="project" value="UniProtKB-KW"/>
</dbReference>
<dbReference type="AlphaFoldDB" id="A0A2U1ZYT6"/>
<feature type="domain" description="Helix-turn-helix" evidence="1">
    <location>
        <begin position="5"/>
        <end position="56"/>
    </location>
</feature>
<comment type="caution">
    <text evidence="2">The sequence shown here is derived from an EMBL/GenBank/DDBJ whole genome shotgun (WGS) entry which is preliminary data.</text>
</comment>
<accession>A0A2U1ZYT6</accession>
<organism evidence="2 3">
    <name type="scientific">Serinibacter arcticus</name>
    <dbReference type="NCBI Taxonomy" id="1655435"/>
    <lineage>
        <taxon>Bacteria</taxon>
        <taxon>Bacillati</taxon>
        <taxon>Actinomycetota</taxon>
        <taxon>Actinomycetes</taxon>
        <taxon>Micrococcales</taxon>
        <taxon>Beutenbergiaceae</taxon>
        <taxon>Serinibacter</taxon>
    </lineage>
</organism>
<protein>
    <submittedName>
        <fullName evidence="2">DNA-binding protein</fullName>
    </submittedName>
</protein>
<keyword evidence="2" id="KW-0238">DNA-binding</keyword>
<dbReference type="NCBIfam" id="TIGR01764">
    <property type="entry name" value="excise"/>
    <property type="match status" value="1"/>
</dbReference>
<dbReference type="OrthoDB" id="5524782at2"/>
<keyword evidence="3" id="KW-1185">Reference proteome</keyword>
<dbReference type="EMBL" id="PYHR01000002">
    <property type="protein sequence ID" value="PWD52147.1"/>
    <property type="molecule type" value="Genomic_DNA"/>
</dbReference>
<reference evidence="2 3" key="1">
    <citation type="submission" date="2018-03" db="EMBL/GenBank/DDBJ databases">
        <title>Genome assembly of novel Miniimonas species PCH200.</title>
        <authorList>
            <person name="Thakur V."/>
            <person name="Kumar V."/>
            <person name="Singh D."/>
        </authorList>
    </citation>
    <scope>NUCLEOTIDE SEQUENCE [LARGE SCALE GENOMIC DNA]</scope>
    <source>
        <strain evidence="2 3">PCH200</strain>
    </source>
</reference>
<name>A0A2U1ZYT6_9MICO</name>
<gene>
    <name evidence="2" type="ORF">C8046_17350</name>
</gene>
<evidence type="ECO:0000313" key="2">
    <source>
        <dbReference type="EMBL" id="PWD52147.1"/>
    </source>
</evidence>